<proteinExistence type="predicted"/>
<dbReference type="KEGG" id="spsw:Sps_04412"/>
<dbReference type="STRING" id="225848.Sps_04412"/>
<keyword evidence="1" id="KW-0812">Transmembrane</keyword>
<name>A0A1S6HVQ1_9GAMM</name>
<dbReference type="EMBL" id="CP014782">
    <property type="protein sequence ID" value="AQS39498.1"/>
    <property type="molecule type" value="Genomic_DNA"/>
</dbReference>
<evidence type="ECO:0000313" key="2">
    <source>
        <dbReference type="EMBL" id="AQS39498.1"/>
    </source>
</evidence>
<accession>A0A1S6HVQ1</accession>
<sequence length="83" mass="9847">MPKGLGNNDLMLRWNGIKRSFERPFERVGVKKASIQMLFFIYAFEPRTWQLYLCRSPLSSDLTAFFQTFLLAVSFISFYIECY</sequence>
<dbReference type="Proteomes" id="UP000189545">
    <property type="component" value="Chromosome"/>
</dbReference>
<organism evidence="2 3">
    <name type="scientific">Shewanella psychrophila</name>
    <dbReference type="NCBI Taxonomy" id="225848"/>
    <lineage>
        <taxon>Bacteria</taxon>
        <taxon>Pseudomonadati</taxon>
        <taxon>Pseudomonadota</taxon>
        <taxon>Gammaproteobacteria</taxon>
        <taxon>Alteromonadales</taxon>
        <taxon>Shewanellaceae</taxon>
        <taxon>Shewanella</taxon>
    </lineage>
</organism>
<keyword evidence="1" id="KW-1133">Transmembrane helix</keyword>
<dbReference type="AlphaFoldDB" id="A0A1S6HVQ1"/>
<feature type="transmembrane region" description="Helical" evidence="1">
    <location>
        <begin position="64"/>
        <end position="82"/>
    </location>
</feature>
<gene>
    <name evidence="2" type="ORF">Sps_04412</name>
</gene>
<reference evidence="2 3" key="1">
    <citation type="submission" date="2016-03" db="EMBL/GenBank/DDBJ databases">
        <title>Complete genome sequence of Shewanella psychrophila WP2, a deep sea bacterium isolated from west Pacific sediment.</title>
        <authorList>
            <person name="Xu G."/>
            <person name="Jian H."/>
        </authorList>
    </citation>
    <scope>NUCLEOTIDE SEQUENCE [LARGE SCALE GENOMIC DNA]</scope>
    <source>
        <strain evidence="2 3">WP2</strain>
    </source>
</reference>
<evidence type="ECO:0000313" key="3">
    <source>
        <dbReference type="Proteomes" id="UP000189545"/>
    </source>
</evidence>
<keyword evidence="3" id="KW-1185">Reference proteome</keyword>
<evidence type="ECO:0000256" key="1">
    <source>
        <dbReference type="SAM" id="Phobius"/>
    </source>
</evidence>
<protein>
    <submittedName>
        <fullName evidence="2">Uncharacterized protein</fullName>
    </submittedName>
</protein>
<keyword evidence="1" id="KW-0472">Membrane</keyword>